<dbReference type="Proteomes" id="UP001328107">
    <property type="component" value="Unassembled WGS sequence"/>
</dbReference>
<feature type="non-terminal residue" evidence="2">
    <location>
        <position position="60"/>
    </location>
</feature>
<reference evidence="3" key="1">
    <citation type="submission" date="2022-10" db="EMBL/GenBank/DDBJ databases">
        <title>Genome assembly of Pristionchus species.</title>
        <authorList>
            <person name="Yoshida K."/>
            <person name="Sommer R.J."/>
        </authorList>
    </citation>
    <scope>NUCLEOTIDE SEQUENCE [LARGE SCALE GENOMIC DNA]</scope>
    <source>
        <strain evidence="3">RS5460</strain>
    </source>
</reference>
<accession>A0AAN5I2R0</accession>
<evidence type="ECO:0000313" key="3">
    <source>
        <dbReference type="Proteomes" id="UP001328107"/>
    </source>
</evidence>
<feature type="region of interest" description="Disordered" evidence="1">
    <location>
        <begin position="1"/>
        <end position="60"/>
    </location>
</feature>
<feature type="compositionally biased region" description="Basic and acidic residues" evidence="1">
    <location>
        <begin position="1"/>
        <end position="29"/>
    </location>
</feature>
<comment type="caution">
    <text evidence="2">The sequence shown here is derived from an EMBL/GenBank/DDBJ whole genome shotgun (WGS) entry which is preliminary data.</text>
</comment>
<keyword evidence="3" id="KW-1185">Reference proteome</keyword>
<evidence type="ECO:0000256" key="1">
    <source>
        <dbReference type="SAM" id="MobiDB-lite"/>
    </source>
</evidence>
<dbReference type="AlphaFoldDB" id="A0AAN5I2R0"/>
<feature type="compositionally biased region" description="Basic residues" evidence="1">
    <location>
        <begin position="45"/>
        <end position="60"/>
    </location>
</feature>
<evidence type="ECO:0000313" key="2">
    <source>
        <dbReference type="EMBL" id="GMR49574.1"/>
    </source>
</evidence>
<proteinExistence type="predicted"/>
<feature type="non-terminal residue" evidence="2">
    <location>
        <position position="1"/>
    </location>
</feature>
<name>A0AAN5I2R0_9BILA</name>
<sequence length="60" mass="7036">TNETMFSRDRLDELESAKLKRESPKESPKKTLPVAETQMDSEKPKKTKPKKKMSKKKEEE</sequence>
<gene>
    <name evidence="2" type="ORF">PMAYCL1PPCAC_19769</name>
</gene>
<protein>
    <submittedName>
        <fullName evidence="2">Uncharacterized protein</fullName>
    </submittedName>
</protein>
<dbReference type="EMBL" id="BTRK01000004">
    <property type="protein sequence ID" value="GMR49574.1"/>
    <property type="molecule type" value="Genomic_DNA"/>
</dbReference>
<organism evidence="2 3">
    <name type="scientific">Pristionchus mayeri</name>
    <dbReference type="NCBI Taxonomy" id="1317129"/>
    <lineage>
        <taxon>Eukaryota</taxon>
        <taxon>Metazoa</taxon>
        <taxon>Ecdysozoa</taxon>
        <taxon>Nematoda</taxon>
        <taxon>Chromadorea</taxon>
        <taxon>Rhabditida</taxon>
        <taxon>Rhabditina</taxon>
        <taxon>Diplogasteromorpha</taxon>
        <taxon>Diplogasteroidea</taxon>
        <taxon>Neodiplogasteridae</taxon>
        <taxon>Pristionchus</taxon>
    </lineage>
</organism>